<keyword evidence="1" id="KW-0472">Membrane</keyword>
<dbReference type="AlphaFoldDB" id="A0A6V7UFB3"/>
<reference evidence="2 3" key="1">
    <citation type="submission" date="2020-08" db="EMBL/GenBank/DDBJ databases">
        <authorList>
            <person name="Koutsovoulos G."/>
            <person name="Danchin GJ E."/>
        </authorList>
    </citation>
    <scope>NUCLEOTIDE SEQUENCE [LARGE SCALE GENOMIC DNA]</scope>
</reference>
<evidence type="ECO:0000256" key="1">
    <source>
        <dbReference type="SAM" id="Phobius"/>
    </source>
</evidence>
<accession>A0A6V7UFB3</accession>
<feature type="transmembrane region" description="Helical" evidence="1">
    <location>
        <begin position="62"/>
        <end position="85"/>
    </location>
</feature>
<dbReference type="OrthoDB" id="5820127at2759"/>
<dbReference type="Proteomes" id="UP000580250">
    <property type="component" value="Unassembled WGS sequence"/>
</dbReference>
<keyword evidence="1" id="KW-1133">Transmembrane helix</keyword>
<comment type="caution">
    <text evidence="2">The sequence shown here is derived from an EMBL/GenBank/DDBJ whole genome shotgun (WGS) entry which is preliminary data.</text>
</comment>
<evidence type="ECO:0000313" key="3">
    <source>
        <dbReference type="Proteomes" id="UP000580250"/>
    </source>
</evidence>
<dbReference type="EMBL" id="CAJEWN010000062">
    <property type="protein sequence ID" value="CAD2156482.1"/>
    <property type="molecule type" value="Genomic_DNA"/>
</dbReference>
<keyword evidence="1" id="KW-0812">Transmembrane</keyword>
<organism evidence="2 3">
    <name type="scientific">Meloidogyne enterolobii</name>
    <name type="common">Root-knot nematode worm</name>
    <name type="synonym">Meloidogyne mayaguensis</name>
    <dbReference type="NCBI Taxonomy" id="390850"/>
    <lineage>
        <taxon>Eukaryota</taxon>
        <taxon>Metazoa</taxon>
        <taxon>Ecdysozoa</taxon>
        <taxon>Nematoda</taxon>
        <taxon>Chromadorea</taxon>
        <taxon>Rhabditida</taxon>
        <taxon>Tylenchina</taxon>
        <taxon>Tylenchomorpha</taxon>
        <taxon>Tylenchoidea</taxon>
        <taxon>Meloidogynidae</taxon>
        <taxon>Meloidogyninae</taxon>
        <taxon>Meloidogyne</taxon>
    </lineage>
</organism>
<feature type="transmembrane region" description="Helical" evidence="1">
    <location>
        <begin position="32"/>
        <end position="50"/>
    </location>
</feature>
<gene>
    <name evidence="2" type="ORF">MENT_LOCUS12265</name>
</gene>
<protein>
    <submittedName>
        <fullName evidence="2">Uncharacterized protein</fullName>
    </submittedName>
</protein>
<feature type="transmembrane region" description="Helical" evidence="1">
    <location>
        <begin position="105"/>
        <end position="122"/>
    </location>
</feature>
<dbReference type="Pfam" id="PF10320">
    <property type="entry name" value="7TM_GPCR_Srsx"/>
    <property type="match status" value="1"/>
</dbReference>
<evidence type="ECO:0000313" key="2">
    <source>
        <dbReference type="EMBL" id="CAD2156482.1"/>
    </source>
</evidence>
<sequence>MAIEFPERPVICTSGDLVQPEIYQETYVTSNVYNVLTIVCYVAMWILIILRKEHNPNIRRLCNSLTAIIVVNFVGTLNTQIWSLITPKLSFSAVDIDSYITVPTLLMFVVAAGSNMPILYFFSKDYKKAFKKSFKHLFCGKPLTTHTMSISIPNRSQNAGNVRNRINIARMNINPIVI</sequence>
<dbReference type="SUPFAM" id="SSF81321">
    <property type="entry name" value="Family A G protein-coupled receptor-like"/>
    <property type="match status" value="1"/>
</dbReference>
<name>A0A6V7UFB3_MELEN</name>
<dbReference type="InterPro" id="IPR019424">
    <property type="entry name" value="7TM_GPCR_Srsx"/>
</dbReference>
<dbReference type="Gene3D" id="1.20.1070.10">
    <property type="entry name" value="Rhodopsin 7-helix transmembrane proteins"/>
    <property type="match status" value="1"/>
</dbReference>
<proteinExistence type="predicted"/>